<dbReference type="AlphaFoldDB" id="A0A8J6T4E8"/>
<evidence type="ECO:0000313" key="2">
    <source>
        <dbReference type="EMBL" id="MBC8177412.1"/>
    </source>
</evidence>
<proteinExistence type="predicted"/>
<gene>
    <name evidence="2" type="ORF">H8E19_08400</name>
</gene>
<feature type="domain" description="TOTE conflict system primase" evidence="1">
    <location>
        <begin position="4"/>
        <end position="240"/>
    </location>
</feature>
<evidence type="ECO:0000313" key="3">
    <source>
        <dbReference type="Proteomes" id="UP000650524"/>
    </source>
</evidence>
<accession>A0A8J6T4E8</accession>
<dbReference type="Proteomes" id="UP000650524">
    <property type="component" value="Unassembled WGS sequence"/>
</dbReference>
<evidence type="ECO:0000259" key="1">
    <source>
        <dbReference type="Pfam" id="PF22548"/>
    </source>
</evidence>
<organism evidence="2 3">
    <name type="scientific">Candidatus Desulfacyla euxinica</name>
    <dbReference type="NCBI Taxonomy" id="2841693"/>
    <lineage>
        <taxon>Bacteria</taxon>
        <taxon>Deltaproteobacteria</taxon>
        <taxon>Candidatus Desulfacyla</taxon>
    </lineage>
</organism>
<dbReference type="Pfam" id="PF22548">
    <property type="entry name" value="AEP-TOTE"/>
    <property type="match status" value="1"/>
</dbReference>
<protein>
    <recommendedName>
        <fullName evidence="1">TOTE conflict system primase domain-containing protein</fullName>
    </recommendedName>
</protein>
<reference evidence="2 3" key="1">
    <citation type="submission" date="2020-08" db="EMBL/GenBank/DDBJ databases">
        <title>Bridging the membrane lipid divide: bacteria of the FCB group superphylum have the potential to synthesize archaeal ether lipids.</title>
        <authorList>
            <person name="Villanueva L."/>
            <person name="Von Meijenfeldt F.A.B."/>
            <person name="Westbye A.B."/>
            <person name="Yadav S."/>
            <person name="Hopmans E.C."/>
            <person name="Dutilh B.E."/>
            <person name="Sinninghe Damste J.S."/>
        </authorList>
    </citation>
    <scope>NUCLEOTIDE SEQUENCE [LARGE SCALE GENOMIC DNA]</scope>
    <source>
        <strain evidence="2">NIOZ-UU27</strain>
    </source>
</reference>
<dbReference type="InterPro" id="IPR054347">
    <property type="entry name" value="TOTE_primase"/>
</dbReference>
<name>A0A8J6T4E8_9DELT</name>
<sequence length="348" mass="39540">MDSKIRTFREVFKGRQDVVPRYWKSKEGERTGYSPMCRNEWKRDLCLKGKIPNACMDCKNTDYIPLSDQLIVKHFEGRDILGTYPLLENNTCHFVVSDLDNHDGNRNPLTDVRAFREVCEVQNIATYSLRSKSGKGYHSYIFFHEAVPAWKARSVAFALLAEAGVIGDDVELSSFDRLFPNQDQLSGKGLGNLIGLPFQGRAAKDGHTLFLDPTSGFKDPYSDRWAALANIEKVIEATLDTLIEAWDLKKTEPVRNSRERVDPAKWFKAGIPNGWKHTDLFRYCCQKINQGLAYDEVLVLTTELARRCDPLPQDGPEQAALDRVNQAFQKYGDPKDGHQNDRASVSFI</sequence>
<comment type="caution">
    <text evidence="2">The sequence shown here is derived from an EMBL/GenBank/DDBJ whole genome shotgun (WGS) entry which is preliminary data.</text>
</comment>
<dbReference type="EMBL" id="JACNJD010000207">
    <property type="protein sequence ID" value="MBC8177412.1"/>
    <property type="molecule type" value="Genomic_DNA"/>
</dbReference>